<keyword evidence="3" id="KW-0378">Hydrolase</keyword>
<accession>A0A2G0CCN0</accession>
<keyword evidence="4" id="KW-1185">Reference proteome</keyword>
<evidence type="ECO:0000259" key="2">
    <source>
        <dbReference type="Pfam" id="PF01979"/>
    </source>
</evidence>
<evidence type="ECO:0000313" key="3">
    <source>
        <dbReference type="EMBL" id="PHK97690.1"/>
    </source>
</evidence>
<dbReference type="Proteomes" id="UP000226437">
    <property type="component" value="Unassembled WGS sequence"/>
</dbReference>
<dbReference type="AlphaFoldDB" id="A0A2G0CCN0"/>
<dbReference type="InterPro" id="IPR032466">
    <property type="entry name" value="Metal_Hydrolase"/>
</dbReference>
<reference evidence="3 4" key="1">
    <citation type="submission" date="2017-10" db="EMBL/GenBank/DDBJ databases">
        <title>The draft genome sequence of Lewinella marina KCTC 32374.</title>
        <authorList>
            <person name="Wang K."/>
        </authorList>
    </citation>
    <scope>NUCLEOTIDE SEQUENCE [LARGE SCALE GENOMIC DNA]</scope>
    <source>
        <strain evidence="3 4">MKG-38</strain>
    </source>
</reference>
<protein>
    <submittedName>
        <fullName evidence="3">Amidohydrolase</fullName>
    </submittedName>
</protein>
<comment type="caution">
    <text evidence="3">The sequence shown here is derived from an EMBL/GenBank/DDBJ whole genome shotgun (WGS) entry which is preliminary data.</text>
</comment>
<evidence type="ECO:0000256" key="1">
    <source>
        <dbReference type="SAM" id="SignalP"/>
    </source>
</evidence>
<dbReference type="InterPro" id="IPR051781">
    <property type="entry name" value="Metallo-dep_Hydrolase"/>
</dbReference>
<dbReference type="PANTHER" id="PTHR43135:SF3">
    <property type="entry name" value="ALPHA-D-RIBOSE 1-METHYLPHOSPHONATE 5-TRIPHOSPHATE DIPHOSPHATASE"/>
    <property type="match status" value="1"/>
</dbReference>
<feature type="domain" description="Amidohydrolase-related" evidence="2">
    <location>
        <begin position="84"/>
        <end position="173"/>
    </location>
</feature>
<sequence>MKPLFPLLLLALLLAHCTRVAPPDTGAPSGDLVIYDVNVLTMVDDRVLPDRAVVVADGRISRVVPMDQVDTADFAEVIHGRGQYLLPGLAEMHAHIPHPDETGDDRIEETLFLYLANGITTVRGMLGHPAHLELRRAVADGSVLGPRIFTSGPSLNGSTVQTPEEARTKVRAQQEAGYDFLKIHPGIQREVFDTLVATADAVGIDFAGHVPVDVGIRRALSLQYASIDHVDGYLEGLVPESAGVDPTENGFFGYNFAPLVDLDLLPELIRLTDENRVWVVTTESLFTRWASPEPAEVYLQQPEMKYMPGRTLLSWRQNKTNLITAPGYTREQWEQMMATRREIIRRLNDTGLLLLGSDAPQVFNVPGFSIHHEIDALQAAGLSAYDILRMGTVHPAQYFDRAGEFGTVDPGASADLMLVSGNPLEDMDHLQQPAGVMIRGRWLDRAFLDAELGRIAEGVGE</sequence>
<name>A0A2G0CCN0_9BACT</name>
<dbReference type="SUPFAM" id="SSF51338">
    <property type="entry name" value="Composite domain of metallo-dependent hydrolases"/>
    <property type="match status" value="1"/>
</dbReference>
<feature type="domain" description="Amidohydrolase-related" evidence="2">
    <location>
        <begin position="378"/>
        <end position="442"/>
    </location>
</feature>
<dbReference type="PANTHER" id="PTHR43135">
    <property type="entry name" value="ALPHA-D-RIBOSE 1-METHYLPHOSPHONATE 5-TRIPHOSPHATE DIPHOSPHATASE"/>
    <property type="match status" value="1"/>
</dbReference>
<evidence type="ECO:0000313" key="4">
    <source>
        <dbReference type="Proteomes" id="UP000226437"/>
    </source>
</evidence>
<dbReference type="Gene3D" id="2.30.40.10">
    <property type="entry name" value="Urease, subunit C, domain 1"/>
    <property type="match status" value="1"/>
</dbReference>
<dbReference type="OrthoDB" id="9797498at2"/>
<dbReference type="GO" id="GO:0016810">
    <property type="term" value="F:hydrolase activity, acting on carbon-nitrogen (but not peptide) bonds"/>
    <property type="evidence" value="ECO:0007669"/>
    <property type="project" value="InterPro"/>
</dbReference>
<organism evidence="3 4">
    <name type="scientific">Neolewinella marina</name>
    <dbReference type="NCBI Taxonomy" id="438751"/>
    <lineage>
        <taxon>Bacteria</taxon>
        <taxon>Pseudomonadati</taxon>
        <taxon>Bacteroidota</taxon>
        <taxon>Saprospiria</taxon>
        <taxon>Saprospirales</taxon>
        <taxon>Lewinellaceae</taxon>
        <taxon>Neolewinella</taxon>
    </lineage>
</organism>
<dbReference type="RefSeq" id="WP_099107344.1">
    <property type="nucleotide sequence ID" value="NZ_JAATJF010000005.1"/>
</dbReference>
<dbReference type="InterPro" id="IPR006680">
    <property type="entry name" value="Amidohydro-rel"/>
</dbReference>
<dbReference type="InterPro" id="IPR011059">
    <property type="entry name" value="Metal-dep_hydrolase_composite"/>
</dbReference>
<feature type="chain" id="PRO_5013914630" evidence="1">
    <location>
        <begin position="22"/>
        <end position="461"/>
    </location>
</feature>
<dbReference type="Pfam" id="PF01979">
    <property type="entry name" value="Amidohydro_1"/>
    <property type="match status" value="2"/>
</dbReference>
<keyword evidence="1" id="KW-0732">Signal</keyword>
<dbReference type="Gene3D" id="3.20.20.140">
    <property type="entry name" value="Metal-dependent hydrolases"/>
    <property type="match status" value="1"/>
</dbReference>
<dbReference type="SUPFAM" id="SSF51556">
    <property type="entry name" value="Metallo-dependent hydrolases"/>
    <property type="match status" value="1"/>
</dbReference>
<dbReference type="EMBL" id="PDLO01000007">
    <property type="protein sequence ID" value="PHK97690.1"/>
    <property type="molecule type" value="Genomic_DNA"/>
</dbReference>
<gene>
    <name evidence="3" type="ORF">CGL56_14785</name>
</gene>
<proteinExistence type="predicted"/>
<feature type="signal peptide" evidence="1">
    <location>
        <begin position="1"/>
        <end position="21"/>
    </location>
</feature>